<dbReference type="OrthoDB" id="2802411at2759"/>
<feature type="non-terminal residue" evidence="7">
    <location>
        <position position="50"/>
    </location>
</feature>
<evidence type="ECO:0000256" key="4">
    <source>
        <dbReference type="ARBA" id="ARBA00022989"/>
    </source>
</evidence>
<evidence type="ECO:0000256" key="2">
    <source>
        <dbReference type="ARBA" id="ARBA00009530"/>
    </source>
</evidence>
<protein>
    <submittedName>
        <fullName evidence="7">Plasma membrane proteolipid 3</fullName>
    </submittedName>
</protein>
<evidence type="ECO:0000313" key="7">
    <source>
        <dbReference type="EMBL" id="ORY86175.1"/>
    </source>
</evidence>
<evidence type="ECO:0000256" key="6">
    <source>
        <dbReference type="SAM" id="Phobius"/>
    </source>
</evidence>
<evidence type="ECO:0000313" key="8">
    <source>
        <dbReference type="Proteomes" id="UP000193685"/>
    </source>
</evidence>
<dbReference type="Proteomes" id="UP000193685">
    <property type="component" value="Unassembled WGS sequence"/>
</dbReference>
<sequence length="50" mass="5507">TSVIILLTCIFMPPLGAFLLKGCGAEVIIAICLTILGWIPGILYVFWLWL</sequence>
<gene>
    <name evidence="7" type="ORF">BCR37DRAFT_334187</name>
</gene>
<evidence type="ECO:0000256" key="1">
    <source>
        <dbReference type="ARBA" id="ARBA00004370"/>
    </source>
</evidence>
<dbReference type="AlphaFoldDB" id="A0A1Y2FU03"/>
<keyword evidence="3 6" id="KW-0812">Transmembrane</keyword>
<feature type="transmembrane region" description="Helical" evidence="6">
    <location>
        <begin position="27"/>
        <end position="49"/>
    </location>
</feature>
<comment type="caution">
    <text evidence="7">The sequence shown here is derived from an EMBL/GenBank/DDBJ whole genome shotgun (WGS) entry which is preliminary data.</text>
</comment>
<name>A0A1Y2FU03_PROLT</name>
<proteinExistence type="inferred from homology"/>
<dbReference type="PANTHER" id="PTHR21659">
    <property type="entry name" value="HYDROPHOBIC PROTEIN RCI2 LOW TEMPERATURE AND SALT RESPONSIVE PROTEIN LTI6 -RELATED"/>
    <property type="match status" value="1"/>
</dbReference>
<evidence type="ECO:0000256" key="3">
    <source>
        <dbReference type="ARBA" id="ARBA00022692"/>
    </source>
</evidence>
<reference evidence="7 8" key="1">
    <citation type="submission" date="2016-07" db="EMBL/GenBank/DDBJ databases">
        <title>Pervasive Adenine N6-methylation of Active Genes in Fungi.</title>
        <authorList>
            <consortium name="DOE Joint Genome Institute"/>
            <person name="Mondo S.J."/>
            <person name="Dannebaum R.O."/>
            <person name="Kuo R.C."/>
            <person name="Labutti K."/>
            <person name="Haridas S."/>
            <person name="Kuo A."/>
            <person name="Salamov A."/>
            <person name="Ahrendt S.R."/>
            <person name="Lipzen A."/>
            <person name="Sullivan W."/>
            <person name="Andreopoulos W.B."/>
            <person name="Clum A."/>
            <person name="Lindquist E."/>
            <person name="Daum C."/>
            <person name="Ramamoorthy G.K."/>
            <person name="Gryganskyi A."/>
            <person name="Culley D."/>
            <person name="Magnuson J.K."/>
            <person name="James T.Y."/>
            <person name="O'Malley M.A."/>
            <person name="Stajich J.E."/>
            <person name="Spatafora J.W."/>
            <person name="Visel A."/>
            <person name="Grigoriev I.V."/>
        </authorList>
    </citation>
    <scope>NUCLEOTIDE SEQUENCE [LARGE SCALE GENOMIC DNA]</scope>
    <source>
        <strain evidence="7 8">12-1054</strain>
    </source>
</reference>
<keyword evidence="8" id="KW-1185">Reference proteome</keyword>
<dbReference type="PANTHER" id="PTHR21659:SF42">
    <property type="entry name" value="UPF0057 MEMBRANE PROTEIN ZK632.10-RELATED"/>
    <property type="match status" value="1"/>
</dbReference>
<accession>A0A1Y2FU03</accession>
<feature type="non-terminal residue" evidence="7">
    <location>
        <position position="1"/>
    </location>
</feature>
<dbReference type="InterPro" id="IPR000612">
    <property type="entry name" value="PMP3"/>
</dbReference>
<organism evidence="7 8">
    <name type="scientific">Protomyces lactucae-debilis</name>
    <dbReference type="NCBI Taxonomy" id="2754530"/>
    <lineage>
        <taxon>Eukaryota</taxon>
        <taxon>Fungi</taxon>
        <taxon>Dikarya</taxon>
        <taxon>Ascomycota</taxon>
        <taxon>Taphrinomycotina</taxon>
        <taxon>Taphrinomycetes</taxon>
        <taxon>Taphrinales</taxon>
        <taxon>Protomycetaceae</taxon>
        <taxon>Protomyces</taxon>
    </lineage>
</organism>
<dbReference type="Pfam" id="PF01679">
    <property type="entry name" value="Pmp3"/>
    <property type="match status" value="1"/>
</dbReference>
<dbReference type="RefSeq" id="XP_040727357.1">
    <property type="nucleotide sequence ID" value="XM_040867134.1"/>
</dbReference>
<comment type="similarity">
    <text evidence="2">Belongs to the UPF0057 (PMP3) family.</text>
</comment>
<dbReference type="GeneID" id="63783733"/>
<keyword evidence="5 6" id="KW-0472">Membrane</keyword>
<dbReference type="GO" id="GO:0016020">
    <property type="term" value="C:membrane"/>
    <property type="evidence" value="ECO:0007669"/>
    <property type="project" value="UniProtKB-SubCell"/>
</dbReference>
<keyword evidence="4 6" id="KW-1133">Transmembrane helix</keyword>
<dbReference type="EMBL" id="MCFI01000003">
    <property type="protein sequence ID" value="ORY86175.1"/>
    <property type="molecule type" value="Genomic_DNA"/>
</dbReference>
<evidence type="ECO:0000256" key="5">
    <source>
        <dbReference type="ARBA" id="ARBA00023136"/>
    </source>
</evidence>
<comment type="subcellular location">
    <subcellularLocation>
        <location evidence="1">Membrane</location>
    </subcellularLocation>
</comment>